<evidence type="ECO:0000313" key="2">
    <source>
        <dbReference type="EMBL" id="EJT76421.1"/>
    </source>
</evidence>
<accession>J3NYI8</accession>
<evidence type="ECO:0000256" key="1">
    <source>
        <dbReference type="SAM" id="MobiDB-lite"/>
    </source>
</evidence>
<gene>
    <name evidence="3" type="primary">20346798</name>
    <name evidence="2" type="ORF">GGTG_06340</name>
</gene>
<reference evidence="2" key="3">
    <citation type="submission" date="2010-09" db="EMBL/GenBank/DDBJ databases">
        <title>Annotation of Gaeumannomyces graminis var. tritici R3-111a-1.</title>
        <authorList>
            <consortium name="The Broad Institute Genome Sequencing Platform"/>
            <person name="Ma L.-J."/>
            <person name="Dead R."/>
            <person name="Young S.K."/>
            <person name="Zeng Q."/>
            <person name="Gargeya S."/>
            <person name="Fitzgerald M."/>
            <person name="Haas B."/>
            <person name="Abouelleil A."/>
            <person name="Alvarado L."/>
            <person name="Arachchi H.M."/>
            <person name="Berlin A."/>
            <person name="Brown A."/>
            <person name="Chapman S.B."/>
            <person name="Chen Z."/>
            <person name="Dunbar C."/>
            <person name="Freedman E."/>
            <person name="Gearin G."/>
            <person name="Gellesch M."/>
            <person name="Goldberg J."/>
            <person name="Griggs A."/>
            <person name="Gujja S."/>
            <person name="Heiman D."/>
            <person name="Howarth C."/>
            <person name="Larson L."/>
            <person name="Lui A."/>
            <person name="MacDonald P.J.P."/>
            <person name="Mehta T."/>
            <person name="Montmayeur A."/>
            <person name="Murphy C."/>
            <person name="Neiman D."/>
            <person name="Pearson M."/>
            <person name="Priest M."/>
            <person name="Roberts A."/>
            <person name="Saif S."/>
            <person name="Shea T."/>
            <person name="Shenoy N."/>
            <person name="Sisk P."/>
            <person name="Stolte C."/>
            <person name="Sykes S."/>
            <person name="Yandava C."/>
            <person name="Wortman J."/>
            <person name="Nusbaum C."/>
            <person name="Birren B."/>
        </authorList>
    </citation>
    <scope>NUCLEOTIDE SEQUENCE</scope>
    <source>
        <strain evidence="2">R3-111a-1</strain>
    </source>
</reference>
<dbReference type="GeneID" id="20346798"/>
<reference evidence="4" key="1">
    <citation type="submission" date="2010-07" db="EMBL/GenBank/DDBJ databases">
        <title>The genome sequence of Gaeumannomyces graminis var. tritici strain R3-111a-1.</title>
        <authorList>
            <consortium name="The Broad Institute Genome Sequencing Platform"/>
            <person name="Ma L.-J."/>
            <person name="Dead R."/>
            <person name="Young S."/>
            <person name="Zeng Q."/>
            <person name="Koehrsen M."/>
            <person name="Alvarado L."/>
            <person name="Berlin A."/>
            <person name="Chapman S.B."/>
            <person name="Chen Z."/>
            <person name="Freedman E."/>
            <person name="Gellesch M."/>
            <person name="Goldberg J."/>
            <person name="Griggs A."/>
            <person name="Gujja S."/>
            <person name="Heilman E.R."/>
            <person name="Heiman D."/>
            <person name="Hepburn T."/>
            <person name="Howarth C."/>
            <person name="Jen D."/>
            <person name="Larson L."/>
            <person name="Mehta T."/>
            <person name="Neiman D."/>
            <person name="Pearson M."/>
            <person name="Roberts A."/>
            <person name="Saif S."/>
            <person name="Shea T."/>
            <person name="Shenoy N."/>
            <person name="Sisk P."/>
            <person name="Stolte C."/>
            <person name="Sykes S."/>
            <person name="Walk T."/>
            <person name="White J."/>
            <person name="Yandava C."/>
            <person name="Haas B."/>
            <person name="Nusbaum C."/>
            <person name="Birren B."/>
        </authorList>
    </citation>
    <scope>NUCLEOTIDE SEQUENCE [LARGE SCALE GENOMIC DNA]</scope>
    <source>
        <strain evidence="4">R3-111a-1</strain>
    </source>
</reference>
<feature type="compositionally biased region" description="Pro residues" evidence="1">
    <location>
        <begin position="52"/>
        <end position="65"/>
    </location>
</feature>
<dbReference type="EnsemblFungi" id="EJT76421">
    <property type="protein sequence ID" value="EJT76421"/>
    <property type="gene ID" value="GGTG_06340"/>
</dbReference>
<reference evidence="3" key="4">
    <citation type="journal article" date="2015" name="G3 (Bethesda)">
        <title>Genome sequences of three phytopathogenic species of the Magnaporthaceae family of fungi.</title>
        <authorList>
            <person name="Okagaki L.H."/>
            <person name="Nunes C.C."/>
            <person name="Sailsbery J."/>
            <person name="Clay B."/>
            <person name="Brown D."/>
            <person name="John T."/>
            <person name="Oh Y."/>
            <person name="Young N."/>
            <person name="Fitzgerald M."/>
            <person name="Haas B.J."/>
            <person name="Zeng Q."/>
            <person name="Young S."/>
            <person name="Adiconis X."/>
            <person name="Fan L."/>
            <person name="Levin J.Z."/>
            <person name="Mitchell T.K."/>
            <person name="Okubara P.A."/>
            <person name="Farman M.L."/>
            <person name="Kohn L.M."/>
            <person name="Birren B."/>
            <person name="Ma L.-J."/>
            <person name="Dean R.A."/>
        </authorList>
    </citation>
    <scope>NUCLEOTIDE SEQUENCE</scope>
    <source>
        <strain evidence="3">R3-111a-1</strain>
    </source>
</reference>
<feature type="region of interest" description="Disordered" evidence="1">
    <location>
        <begin position="239"/>
        <end position="258"/>
    </location>
</feature>
<protein>
    <submittedName>
        <fullName evidence="2 3">Uncharacterized protein</fullName>
    </submittedName>
</protein>
<evidence type="ECO:0000313" key="4">
    <source>
        <dbReference type="Proteomes" id="UP000006039"/>
    </source>
</evidence>
<dbReference type="eggNOG" id="ENOG502SZWN">
    <property type="taxonomic scope" value="Eukaryota"/>
</dbReference>
<dbReference type="RefSeq" id="XP_009222421.1">
    <property type="nucleotide sequence ID" value="XM_009224157.1"/>
</dbReference>
<evidence type="ECO:0000313" key="3">
    <source>
        <dbReference type="EnsemblFungi" id="EJT76421"/>
    </source>
</evidence>
<dbReference type="HOGENOM" id="CLU_052692_0_0_1"/>
<organism evidence="2">
    <name type="scientific">Gaeumannomyces tritici (strain R3-111a-1)</name>
    <name type="common">Wheat and barley take-all root rot fungus</name>
    <name type="synonym">Gaeumannomyces graminis var. tritici</name>
    <dbReference type="NCBI Taxonomy" id="644352"/>
    <lineage>
        <taxon>Eukaryota</taxon>
        <taxon>Fungi</taxon>
        <taxon>Dikarya</taxon>
        <taxon>Ascomycota</taxon>
        <taxon>Pezizomycotina</taxon>
        <taxon>Sordariomycetes</taxon>
        <taxon>Sordariomycetidae</taxon>
        <taxon>Magnaporthales</taxon>
        <taxon>Magnaporthaceae</taxon>
        <taxon>Gaeumannomyces</taxon>
    </lineage>
</organism>
<dbReference type="AlphaFoldDB" id="J3NYI8"/>
<proteinExistence type="predicted"/>
<dbReference type="OrthoDB" id="3641178at2759"/>
<feature type="region of interest" description="Disordered" evidence="1">
    <location>
        <begin position="1"/>
        <end position="97"/>
    </location>
</feature>
<dbReference type="VEuPathDB" id="FungiDB:GGTG_06340"/>
<sequence>MAGLIPLRLQPAPSPTGRRSSAMFPSPTSPRTQQHAQPPQQPQQPQHKELPPRPTSPPPPPPPCRPSHGRRSSMSSFSPAPVPSAILLSPSPKTSRAMKHVSQPNLSCLPVLPYTPIEWKRTMAEIKRHHGGKRFRACSSRCVEILDNLKDSSTVEPAHLIYLHFYAANSLEMRARPFPMGTLARGQLLTQARKHYDEAAALIMAAEVSVTSRTRSGSACASGLFTMNASCLRSPSLHSPSGSVSSGTWSTPTTNSSPTNSVCSFDDMLSKSSSLAPSPRCSAMASTPRSAKAKKTVSFSLPKEETFKFPTEPVIRPDSPTLGFDDAYFSAPITKQELPELPRGPAVVHIISEPEDGREFARIIGRQNEYEDDQAFFIDPLDEDDYDRSTARSVYRYCETLSVLRAQIASHSHNLDELMGMSCKATEAASPVSPALSCGSLDSASEEMLALDRQARIERLRRQGWQRKRFDASRYERLCNDVLAELS</sequence>
<reference evidence="2" key="2">
    <citation type="submission" date="2010-07" db="EMBL/GenBank/DDBJ databases">
        <authorList>
            <consortium name="The Broad Institute Genome Sequencing Platform"/>
            <consortium name="Broad Institute Genome Sequencing Center for Infectious Disease"/>
            <person name="Ma L.-J."/>
            <person name="Dead R."/>
            <person name="Young S."/>
            <person name="Zeng Q."/>
            <person name="Koehrsen M."/>
            <person name="Alvarado L."/>
            <person name="Berlin A."/>
            <person name="Chapman S.B."/>
            <person name="Chen Z."/>
            <person name="Freedman E."/>
            <person name="Gellesch M."/>
            <person name="Goldberg J."/>
            <person name="Griggs A."/>
            <person name="Gujja S."/>
            <person name="Heilman E.R."/>
            <person name="Heiman D."/>
            <person name="Hepburn T."/>
            <person name="Howarth C."/>
            <person name="Jen D."/>
            <person name="Larson L."/>
            <person name="Mehta T."/>
            <person name="Neiman D."/>
            <person name="Pearson M."/>
            <person name="Roberts A."/>
            <person name="Saif S."/>
            <person name="Shea T."/>
            <person name="Shenoy N."/>
            <person name="Sisk P."/>
            <person name="Stolte C."/>
            <person name="Sykes S."/>
            <person name="Walk T."/>
            <person name="White J."/>
            <person name="Yandava C."/>
            <person name="Haas B."/>
            <person name="Nusbaum C."/>
            <person name="Birren B."/>
        </authorList>
    </citation>
    <scope>NUCLEOTIDE SEQUENCE</scope>
    <source>
        <strain evidence="2">R3-111a-1</strain>
    </source>
</reference>
<name>J3NYI8_GAET3</name>
<dbReference type="EMBL" id="GL385397">
    <property type="protein sequence ID" value="EJT76421.1"/>
    <property type="molecule type" value="Genomic_DNA"/>
</dbReference>
<keyword evidence="4" id="KW-1185">Reference proteome</keyword>
<reference evidence="3" key="5">
    <citation type="submission" date="2018-04" db="UniProtKB">
        <authorList>
            <consortium name="EnsemblFungi"/>
        </authorList>
    </citation>
    <scope>IDENTIFICATION</scope>
    <source>
        <strain evidence="3">R3-111a-1</strain>
    </source>
</reference>
<dbReference type="Proteomes" id="UP000006039">
    <property type="component" value="Unassembled WGS sequence"/>
</dbReference>